<evidence type="ECO:0000256" key="2">
    <source>
        <dbReference type="ARBA" id="ARBA00022679"/>
    </source>
</evidence>
<dbReference type="SUPFAM" id="SSF55729">
    <property type="entry name" value="Acyl-CoA N-acyltransferases (Nat)"/>
    <property type="match status" value="2"/>
</dbReference>
<dbReference type="InterPro" id="IPR000182">
    <property type="entry name" value="GNAT_dom"/>
</dbReference>
<keyword evidence="2" id="KW-0808">Transferase</keyword>
<dbReference type="Pfam" id="PF00583">
    <property type="entry name" value="Acetyltransf_1"/>
    <property type="match status" value="2"/>
</dbReference>
<name>A0ABC9XV80_GRUJA</name>
<feature type="domain" description="N-acetyltransferase" evidence="4">
    <location>
        <begin position="116"/>
        <end position="275"/>
    </location>
</feature>
<gene>
    <name evidence="5" type="ORF">GRJ2_002584500</name>
</gene>
<evidence type="ECO:0000313" key="6">
    <source>
        <dbReference type="Proteomes" id="UP001623348"/>
    </source>
</evidence>
<dbReference type="PANTHER" id="PTHR10545:SF51">
    <property type="entry name" value="THIALYSINE N-EPSILON-ACETYLTRANSFERASE"/>
    <property type="match status" value="1"/>
</dbReference>
<evidence type="ECO:0000256" key="3">
    <source>
        <dbReference type="ARBA" id="ARBA00023315"/>
    </source>
</evidence>
<keyword evidence="3" id="KW-0012">Acyltransferase</keyword>
<proteinExistence type="inferred from homology"/>
<dbReference type="Gene3D" id="3.40.630.30">
    <property type="match status" value="2"/>
</dbReference>
<reference evidence="5 6" key="1">
    <citation type="submission" date="2024-06" db="EMBL/GenBank/DDBJ databases">
        <title>The draft genome of Grus japonensis, version 3.</title>
        <authorList>
            <person name="Nabeshima K."/>
            <person name="Suzuki S."/>
            <person name="Onuma M."/>
        </authorList>
    </citation>
    <scope>NUCLEOTIDE SEQUENCE [LARGE SCALE GENOMIC DNA]</scope>
    <source>
        <strain evidence="5 6">451A</strain>
    </source>
</reference>
<dbReference type="Proteomes" id="UP001623348">
    <property type="component" value="Unassembled WGS sequence"/>
</dbReference>
<evidence type="ECO:0000259" key="4">
    <source>
        <dbReference type="PROSITE" id="PS51186"/>
    </source>
</evidence>
<sequence>MVREIAALHKVPPGEVTTDERVLLEAGFGATPPLFECFVAEPPPGEATSDGRALLGYVLSVDTFSARTGPGLYLDNLYVRPPWRGLKLGRRLVEAAAQAAWARGGRAAAAASIVAMSYRVCAWGRRHVGDVMRLITEAATSLGEQASVTITAQGLLVEGFGPRPKFGCLVAEAAGQKGRAVGLLLHHVSFCTWTGRVLCGEGLYVAPPHRGRGVGRALVQNAAKVALAQGCSQLRVLVPGGPGGPWGLLTYLGGTDVTARDGWSVWHVPTPAMAALAAADPQR</sequence>
<protein>
    <submittedName>
        <fullName evidence="5">Diamine acetyltransferase 1</fullName>
    </submittedName>
</protein>
<evidence type="ECO:0000313" key="5">
    <source>
        <dbReference type="EMBL" id="GAB0201189.1"/>
    </source>
</evidence>
<dbReference type="PROSITE" id="PS51186">
    <property type="entry name" value="GNAT"/>
    <property type="match status" value="1"/>
</dbReference>
<keyword evidence="6" id="KW-1185">Reference proteome</keyword>
<dbReference type="EMBL" id="BAAFJT010000030">
    <property type="protein sequence ID" value="GAB0201189.1"/>
    <property type="molecule type" value="Genomic_DNA"/>
</dbReference>
<evidence type="ECO:0000256" key="1">
    <source>
        <dbReference type="ARBA" id="ARBA00008694"/>
    </source>
</evidence>
<dbReference type="GO" id="GO:0016746">
    <property type="term" value="F:acyltransferase activity"/>
    <property type="evidence" value="ECO:0007669"/>
    <property type="project" value="UniProtKB-KW"/>
</dbReference>
<comment type="similarity">
    <text evidence="1">Belongs to the acetyltransferase family.</text>
</comment>
<dbReference type="InterPro" id="IPR016181">
    <property type="entry name" value="Acyl_CoA_acyltransferase"/>
</dbReference>
<accession>A0ABC9XV80</accession>
<comment type="caution">
    <text evidence="5">The sequence shown here is derived from an EMBL/GenBank/DDBJ whole genome shotgun (WGS) entry which is preliminary data.</text>
</comment>
<dbReference type="PANTHER" id="PTHR10545">
    <property type="entry name" value="DIAMINE N-ACETYLTRANSFERASE"/>
    <property type="match status" value="1"/>
</dbReference>
<dbReference type="CDD" id="cd04301">
    <property type="entry name" value="NAT_SF"/>
    <property type="match status" value="2"/>
</dbReference>
<organism evidence="5 6">
    <name type="scientific">Grus japonensis</name>
    <name type="common">Japanese crane</name>
    <name type="synonym">Red-crowned crane</name>
    <dbReference type="NCBI Taxonomy" id="30415"/>
    <lineage>
        <taxon>Eukaryota</taxon>
        <taxon>Metazoa</taxon>
        <taxon>Chordata</taxon>
        <taxon>Craniata</taxon>
        <taxon>Vertebrata</taxon>
        <taxon>Euteleostomi</taxon>
        <taxon>Archelosauria</taxon>
        <taxon>Archosauria</taxon>
        <taxon>Dinosauria</taxon>
        <taxon>Saurischia</taxon>
        <taxon>Theropoda</taxon>
        <taxon>Coelurosauria</taxon>
        <taxon>Aves</taxon>
        <taxon>Neognathae</taxon>
        <taxon>Neoaves</taxon>
        <taxon>Gruiformes</taxon>
        <taxon>Gruidae</taxon>
        <taxon>Grus</taxon>
    </lineage>
</organism>
<dbReference type="InterPro" id="IPR051016">
    <property type="entry name" value="Diverse_Substrate_AcTransf"/>
</dbReference>
<dbReference type="AlphaFoldDB" id="A0ABC9XV80"/>